<comment type="caution">
    <text evidence="1">The sequence shown here is derived from an EMBL/GenBank/DDBJ whole genome shotgun (WGS) entry which is preliminary data.</text>
</comment>
<dbReference type="AlphaFoldDB" id="W7TTG4"/>
<evidence type="ECO:0000313" key="1">
    <source>
        <dbReference type="EMBL" id="EWM23876.1"/>
    </source>
</evidence>
<keyword evidence="2" id="KW-1185">Reference proteome</keyword>
<gene>
    <name evidence="1" type="ORF">Naga_101082g2</name>
</gene>
<protein>
    <submittedName>
        <fullName evidence="1">Protein phosphatase</fullName>
    </submittedName>
</protein>
<dbReference type="OrthoDB" id="420076at2759"/>
<accession>W7TTG4</accession>
<dbReference type="Proteomes" id="UP000019335">
    <property type="component" value="Chromosome 15"/>
</dbReference>
<sequence>MGARKSRHGSCLSALSTSFSCSSSPPRLWSPPLPLLLLFILLILSHNHPVDSFSWPNPLASFSQKNRECVRSVRAVAFSTCSYPANNPIEDRYIVVDDQIPSLFASASSSSLPYFHAAVFDGHGGAEVAEMVRNTLVGKVKETIAKLPRHAQKDETVVRARRRAQNALRERVIVAPVWYSVSSKVGP</sequence>
<dbReference type="PROSITE" id="PS51257">
    <property type="entry name" value="PROKAR_LIPOPROTEIN"/>
    <property type="match status" value="1"/>
</dbReference>
<reference evidence="1 2" key="1">
    <citation type="journal article" date="2014" name="Mol. Plant">
        <title>Chromosome Scale Genome Assembly and Transcriptome Profiling of Nannochloropsis gaditana in Nitrogen Depletion.</title>
        <authorList>
            <person name="Corteggiani Carpinelli E."/>
            <person name="Telatin A."/>
            <person name="Vitulo N."/>
            <person name="Forcato C."/>
            <person name="D'Angelo M."/>
            <person name="Schiavon R."/>
            <person name="Vezzi A."/>
            <person name="Giacometti G.M."/>
            <person name="Morosinotto T."/>
            <person name="Valle G."/>
        </authorList>
    </citation>
    <scope>NUCLEOTIDE SEQUENCE [LARGE SCALE GENOMIC DNA]</scope>
    <source>
        <strain evidence="1 2">B-31</strain>
    </source>
</reference>
<dbReference type="Gene3D" id="3.60.40.10">
    <property type="entry name" value="PPM-type phosphatase domain"/>
    <property type="match status" value="1"/>
</dbReference>
<dbReference type="EMBL" id="AZIL01001419">
    <property type="protein sequence ID" value="EWM23876.1"/>
    <property type="molecule type" value="Genomic_DNA"/>
</dbReference>
<evidence type="ECO:0000313" key="2">
    <source>
        <dbReference type="Proteomes" id="UP000019335"/>
    </source>
</evidence>
<dbReference type="InterPro" id="IPR036457">
    <property type="entry name" value="PPM-type-like_dom_sf"/>
</dbReference>
<organism evidence="1 2">
    <name type="scientific">Nannochloropsis gaditana</name>
    <dbReference type="NCBI Taxonomy" id="72520"/>
    <lineage>
        <taxon>Eukaryota</taxon>
        <taxon>Sar</taxon>
        <taxon>Stramenopiles</taxon>
        <taxon>Ochrophyta</taxon>
        <taxon>Eustigmatophyceae</taxon>
        <taxon>Eustigmatales</taxon>
        <taxon>Monodopsidaceae</taxon>
        <taxon>Nannochloropsis</taxon>
    </lineage>
</organism>
<dbReference type="SUPFAM" id="SSF81606">
    <property type="entry name" value="PP2C-like"/>
    <property type="match status" value="1"/>
</dbReference>
<name>W7TTG4_9STRA</name>
<proteinExistence type="predicted"/>